<comment type="function">
    <text evidence="7">Endonuclease IV plays a role in DNA repair. It cleaves phosphodiester bonds at apurinic or apyrimidinic (AP) sites, generating a 3'-hydroxyl group and a 5'-terminal sugar phosphate.</text>
</comment>
<dbReference type="AlphaFoldDB" id="A0A1G1YM10"/>
<dbReference type="EC" id="3.1.21.2" evidence="7"/>
<dbReference type="FunFam" id="3.20.20.150:FF:000001">
    <property type="entry name" value="Probable endonuclease 4"/>
    <property type="match status" value="1"/>
</dbReference>
<feature type="binding site" evidence="7">
    <location>
        <position position="259"/>
    </location>
    <ligand>
        <name>Zn(2+)</name>
        <dbReference type="ChEBI" id="CHEBI:29105"/>
        <label>2</label>
    </ligand>
</feature>
<evidence type="ECO:0000256" key="5">
    <source>
        <dbReference type="ARBA" id="ARBA00022833"/>
    </source>
</evidence>
<dbReference type="GO" id="GO:0003906">
    <property type="term" value="F:DNA-(apurinic or apyrimidinic site) endonuclease activity"/>
    <property type="evidence" value="ECO:0007669"/>
    <property type="project" value="TreeGrafter"/>
</dbReference>
<dbReference type="GO" id="GO:0008081">
    <property type="term" value="F:phosphoric diester hydrolase activity"/>
    <property type="evidence" value="ECO:0007669"/>
    <property type="project" value="TreeGrafter"/>
</dbReference>
<evidence type="ECO:0000256" key="6">
    <source>
        <dbReference type="ARBA" id="ARBA00023204"/>
    </source>
</evidence>
<comment type="cofactor">
    <cofactor evidence="7">
        <name>Zn(2+)</name>
        <dbReference type="ChEBI" id="CHEBI:29105"/>
    </cofactor>
    <text evidence="7">Binds 3 Zn(2+) ions.</text>
</comment>
<dbReference type="GO" id="GO:0008833">
    <property type="term" value="F:deoxyribonuclease IV (phage-T4-induced) activity"/>
    <property type="evidence" value="ECO:0007669"/>
    <property type="project" value="UniProtKB-UniRule"/>
</dbReference>
<dbReference type="SMART" id="SM00518">
    <property type="entry name" value="AP2Ec"/>
    <property type="match status" value="1"/>
</dbReference>
<evidence type="ECO:0000259" key="8">
    <source>
        <dbReference type="Pfam" id="PF01261"/>
    </source>
</evidence>
<comment type="similarity">
    <text evidence="1 7">Belongs to the AP endonuclease 2 family.</text>
</comment>
<dbReference type="Gene3D" id="3.20.20.150">
    <property type="entry name" value="Divalent-metal-dependent TIM barrel enzymes"/>
    <property type="match status" value="1"/>
</dbReference>
<evidence type="ECO:0000256" key="7">
    <source>
        <dbReference type="HAMAP-Rule" id="MF_00152"/>
    </source>
</evidence>
<dbReference type="EMBL" id="MHIM01000012">
    <property type="protein sequence ID" value="OGY52700.1"/>
    <property type="molecule type" value="Genomic_DNA"/>
</dbReference>
<keyword evidence="3 7" id="KW-0227">DNA damage</keyword>
<keyword evidence="7" id="KW-0540">Nuclease</keyword>
<feature type="binding site" evidence="7">
    <location>
        <position position="142"/>
    </location>
    <ligand>
        <name>Zn(2+)</name>
        <dbReference type="ChEBI" id="CHEBI:29105"/>
        <label>1</label>
    </ligand>
</feature>
<feature type="binding site" evidence="7">
    <location>
        <position position="227"/>
    </location>
    <ligand>
        <name>Zn(2+)</name>
        <dbReference type="ChEBI" id="CHEBI:29105"/>
        <label>3</label>
    </ligand>
</feature>
<comment type="caution">
    <text evidence="9">The sequence shown here is derived from an EMBL/GenBank/DDBJ whole genome shotgun (WGS) entry which is preliminary data.</text>
</comment>
<dbReference type="Pfam" id="PF01261">
    <property type="entry name" value="AP_endonuc_2"/>
    <property type="match status" value="1"/>
</dbReference>
<keyword evidence="6 7" id="KW-0234">DNA repair</keyword>
<dbReference type="NCBIfam" id="TIGR00587">
    <property type="entry name" value="nfo"/>
    <property type="match status" value="1"/>
</dbReference>
<evidence type="ECO:0000256" key="3">
    <source>
        <dbReference type="ARBA" id="ARBA00022763"/>
    </source>
</evidence>
<keyword evidence="5 7" id="KW-0862">Zinc</keyword>
<dbReference type="InterPro" id="IPR013022">
    <property type="entry name" value="Xyl_isomerase-like_TIM-brl"/>
</dbReference>
<feature type="binding site" evidence="7">
    <location>
        <position position="142"/>
    </location>
    <ligand>
        <name>Zn(2+)</name>
        <dbReference type="ChEBI" id="CHEBI:29105"/>
        <label>2</label>
    </ligand>
</feature>
<dbReference type="PROSITE" id="PS00731">
    <property type="entry name" value="AP_NUCLEASE_F2_3"/>
    <property type="match status" value="1"/>
</dbReference>
<feature type="binding site" evidence="7">
    <location>
        <position position="66"/>
    </location>
    <ligand>
        <name>Zn(2+)</name>
        <dbReference type="ChEBI" id="CHEBI:29105"/>
        <label>1</label>
    </ligand>
</feature>
<dbReference type="GO" id="GO:0008270">
    <property type="term" value="F:zinc ion binding"/>
    <property type="evidence" value="ECO:0007669"/>
    <property type="project" value="UniProtKB-UniRule"/>
</dbReference>
<evidence type="ECO:0000313" key="10">
    <source>
        <dbReference type="Proteomes" id="UP000177376"/>
    </source>
</evidence>
<dbReference type="HAMAP" id="MF_00152">
    <property type="entry name" value="Nfo"/>
    <property type="match status" value="1"/>
</dbReference>
<evidence type="ECO:0000313" key="9">
    <source>
        <dbReference type="EMBL" id="OGY52700.1"/>
    </source>
</evidence>
<feature type="binding site" evidence="7">
    <location>
        <position position="180"/>
    </location>
    <ligand>
        <name>Zn(2+)</name>
        <dbReference type="ChEBI" id="CHEBI:29105"/>
        <label>3</label>
    </ligand>
</feature>
<dbReference type="GO" id="GO:0003677">
    <property type="term" value="F:DNA binding"/>
    <property type="evidence" value="ECO:0007669"/>
    <property type="project" value="InterPro"/>
</dbReference>
<keyword evidence="4 7" id="KW-0378">Hydrolase</keyword>
<dbReference type="InterPro" id="IPR018246">
    <property type="entry name" value="AP_endonuc_F2_Zn_BS"/>
</dbReference>
<evidence type="ECO:0000256" key="2">
    <source>
        <dbReference type="ARBA" id="ARBA00022723"/>
    </source>
</evidence>
<dbReference type="InterPro" id="IPR001719">
    <property type="entry name" value="AP_endonuc_2"/>
</dbReference>
<feature type="binding site" evidence="7">
    <location>
        <position position="214"/>
    </location>
    <ligand>
        <name>Zn(2+)</name>
        <dbReference type="ChEBI" id="CHEBI:29105"/>
        <label>2</label>
    </ligand>
</feature>
<accession>A0A1G1YM10</accession>
<sequence>MHIGAHISAAGDVTLAPERSKKIGGECCQFFSRPPQGGKGKELTEAIGQKFKANMKKYGQAAAYIHAPYYLNFASLNNRIYYGSISVIRAELERGNILGVKALMFHPGSYKEAGEKKGLKLVCEGLEKVLNDYQGKTELLIEMSAGAGAIIGDTYEEIDKIINSKELKKYKIGICFDTAHAFASGYDLRAEAAVKKTFSDFDKVLGYKNLKLIHANDSKVELNAKKDRHEHIGQGQIGLVGFQAIVNFAKAKKIDLILETPDLAGRKKDIEILKKLRNN</sequence>
<feature type="binding site" evidence="7">
    <location>
        <position position="106"/>
    </location>
    <ligand>
        <name>Zn(2+)</name>
        <dbReference type="ChEBI" id="CHEBI:29105"/>
        <label>1</label>
    </ligand>
</feature>
<reference evidence="9 10" key="1">
    <citation type="journal article" date="2016" name="Nat. Commun.">
        <title>Thousands of microbial genomes shed light on interconnected biogeochemical processes in an aquifer system.</title>
        <authorList>
            <person name="Anantharaman K."/>
            <person name="Brown C.T."/>
            <person name="Hug L.A."/>
            <person name="Sharon I."/>
            <person name="Castelle C.J."/>
            <person name="Probst A.J."/>
            <person name="Thomas B.C."/>
            <person name="Singh A."/>
            <person name="Wilkins M.J."/>
            <person name="Karaoz U."/>
            <person name="Brodie E.L."/>
            <person name="Williams K.H."/>
            <person name="Hubbard S.S."/>
            <person name="Banfield J.F."/>
        </authorList>
    </citation>
    <scope>NUCLEOTIDE SEQUENCE [LARGE SCALE GENOMIC DNA]</scope>
</reference>
<evidence type="ECO:0000256" key="1">
    <source>
        <dbReference type="ARBA" id="ARBA00005340"/>
    </source>
</evidence>
<keyword evidence="7" id="KW-0255">Endonuclease</keyword>
<comment type="catalytic activity">
    <reaction evidence="7">
        <text>Endonucleolytic cleavage to 5'-phosphooligonucleotide end-products.</text>
        <dbReference type="EC" id="3.1.21.2"/>
    </reaction>
</comment>
<dbReference type="Proteomes" id="UP000177376">
    <property type="component" value="Unassembled WGS sequence"/>
</dbReference>
<dbReference type="GO" id="GO:0006284">
    <property type="term" value="P:base-excision repair"/>
    <property type="evidence" value="ECO:0007669"/>
    <property type="project" value="TreeGrafter"/>
</dbReference>
<feature type="binding site" evidence="7">
    <location>
        <position position="229"/>
    </location>
    <ligand>
        <name>Zn(2+)</name>
        <dbReference type="ChEBI" id="CHEBI:29105"/>
        <label>3</label>
    </ligand>
</feature>
<dbReference type="PROSITE" id="PS51432">
    <property type="entry name" value="AP_NUCLEASE_F2_4"/>
    <property type="match status" value="1"/>
</dbReference>
<dbReference type="PANTHER" id="PTHR21445">
    <property type="entry name" value="ENDONUCLEASE IV ENDODEOXYRIBONUCLEASE IV"/>
    <property type="match status" value="1"/>
</dbReference>
<evidence type="ECO:0000256" key="4">
    <source>
        <dbReference type="ARBA" id="ARBA00022801"/>
    </source>
</evidence>
<feature type="domain" description="Xylose isomerase-like TIM barrel" evidence="8">
    <location>
        <begin position="19"/>
        <end position="275"/>
    </location>
</feature>
<gene>
    <name evidence="7" type="primary">nfo</name>
    <name evidence="9" type="ORF">A3A02_02570</name>
</gene>
<proteinExistence type="inferred from homology"/>
<keyword evidence="2 7" id="KW-0479">Metal-binding</keyword>
<feature type="binding site" evidence="7">
    <location>
        <position position="177"/>
    </location>
    <ligand>
        <name>Zn(2+)</name>
        <dbReference type="ChEBI" id="CHEBI:29105"/>
        <label>2</label>
    </ligand>
</feature>
<protein>
    <recommendedName>
        <fullName evidence="7">Probable endonuclease 4</fullName>
        <ecNumber evidence="7">3.1.21.2</ecNumber>
    </recommendedName>
    <alternativeName>
        <fullName evidence="7">Endodeoxyribonuclease IV</fullName>
    </alternativeName>
    <alternativeName>
        <fullName evidence="7">Endonuclease IV</fullName>
    </alternativeName>
</protein>
<organism evidence="9 10">
    <name type="scientific">Candidatus Buchananbacteria bacterium RIFCSPLOWO2_01_FULL_39_33</name>
    <dbReference type="NCBI Taxonomy" id="1797543"/>
    <lineage>
        <taxon>Bacteria</taxon>
        <taxon>Candidatus Buchananiibacteriota</taxon>
    </lineage>
</organism>
<name>A0A1G1YM10_9BACT</name>
<dbReference type="InterPro" id="IPR036237">
    <property type="entry name" value="Xyl_isomerase-like_sf"/>
</dbReference>
<dbReference type="CDD" id="cd00019">
    <property type="entry name" value="AP2Ec"/>
    <property type="match status" value="1"/>
</dbReference>
<dbReference type="SUPFAM" id="SSF51658">
    <property type="entry name" value="Xylose isomerase-like"/>
    <property type="match status" value="1"/>
</dbReference>
<dbReference type="PANTHER" id="PTHR21445:SF0">
    <property type="entry name" value="APURINIC-APYRIMIDINIC ENDONUCLEASE"/>
    <property type="match status" value="1"/>
</dbReference>